<accession>A0ABN7XL13</accession>
<name>A0ABN7XL13_GIGMA</name>
<organism evidence="1 2">
    <name type="scientific">Gigaspora margarita</name>
    <dbReference type="NCBI Taxonomy" id="4874"/>
    <lineage>
        <taxon>Eukaryota</taxon>
        <taxon>Fungi</taxon>
        <taxon>Fungi incertae sedis</taxon>
        <taxon>Mucoromycota</taxon>
        <taxon>Glomeromycotina</taxon>
        <taxon>Glomeromycetes</taxon>
        <taxon>Diversisporales</taxon>
        <taxon>Gigasporaceae</taxon>
        <taxon>Gigaspora</taxon>
    </lineage>
</organism>
<keyword evidence="2" id="KW-1185">Reference proteome</keyword>
<evidence type="ECO:0000313" key="1">
    <source>
        <dbReference type="EMBL" id="CAG8856008.1"/>
    </source>
</evidence>
<gene>
    <name evidence="1" type="ORF">GMARGA_LOCUS44829</name>
</gene>
<reference evidence="1 2" key="1">
    <citation type="submission" date="2021-06" db="EMBL/GenBank/DDBJ databases">
        <authorList>
            <person name="Kallberg Y."/>
            <person name="Tangrot J."/>
            <person name="Rosling A."/>
        </authorList>
    </citation>
    <scope>NUCLEOTIDE SEQUENCE [LARGE SCALE GENOMIC DNA]</scope>
    <source>
        <strain evidence="1 2">120-4 pot B 10/14</strain>
    </source>
</reference>
<comment type="caution">
    <text evidence="1">The sequence shown here is derived from an EMBL/GenBank/DDBJ whole genome shotgun (WGS) entry which is preliminary data.</text>
</comment>
<feature type="non-terminal residue" evidence="1">
    <location>
        <position position="51"/>
    </location>
</feature>
<evidence type="ECO:0000313" key="2">
    <source>
        <dbReference type="Proteomes" id="UP000789901"/>
    </source>
</evidence>
<protein>
    <submittedName>
        <fullName evidence="1">40381_t:CDS:1</fullName>
    </submittedName>
</protein>
<dbReference type="Proteomes" id="UP000789901">
    <property type="component" value="Unassembled WGS sequence"/>
</dbReference>
<dbReference type="EMBL" id="CAJVQB010155358">
    <property type="protein sequence ID" value="CAG8856008.1"/>
    <property type="molecule type" value="Genomic_DNA"/>
</dbReference>
<sequence length="51" mass="5719">MDTESVCYQLGYAINVSKGATFLESDPKIFQAKLCIIIKDDHNKTEIALLE</sequence>
<proteinExistence type="predicted"/>